<keyword evidence="4 6" id="KW-0573">Peptidoglycan synthesis</keyword>
<dbReference type="GO" id="GO:0071972">
    <property type="term" value="F:peptidoglycan L,D-transpeptidase activity"/>
    <property type="evidence" value="ECO:0007669"/>
    <property type="project" value="TreeGrafter"/>
</dbReference>
<feature type="active site" description="Nucleophile" evidence="6">
    <location>
        <position position="350"/>
    </location>
</feature>
<evidence type="ECO:0000256" key="4">
    <source>
        <dbReference type="ARBA" id="ARBA00022984"/>
    </source>
</evidence>
<dbReference type="GO" id="GO:0071555">
    <property type="term" value="P:cell wall organization"/>
    <property type="evidence" value="ECO:0007669"/>
    <property type="project" value="UniProtKB-UniRule"/>
</dbReference>
<feature type="region of interest" description="Disordered" evidence="7">
    <location>
        <begin position="142"/>
        <end position="162"/>
    </location>
</feature>
<dbReference type="PANTHER" id="PTHR30582">
    <property type="entry name" value="L,D-TRANSPEPTIDASE"/>
    <property type="match status" value="1"/>
</dbReference>
<feature type="compositionally biased region" description="Low complexity" evidence="7">
    <location>
        <begin position="19"/>
        <end position="41"/>
    </location>
</feature>
<feature type="region of interest" description="Disordered" evidence="7">
    <location>
        <begin position="19"/>
        <end position="80"/>
    </location>
</feature>
<evidence type="ECO:0000313" key="11">
    <source>
        <dbReference type="Proteomes" id="UP000252770"/>
    </source>
</evidence>
<evidence type="ECO:0000313" key="10">
    <source>
        <dbReference type="EMBL" id="RCK68068.1"/>
    </source>
</evidence>
<dbReference type="PROSITE" id="PS52029">
    <property type="entry name" value="LD_TPASE"/>
    <property type="match status" value="1"/>
</dbReference>
<evidence type="ECO:0000259" key="9">
    <source>
        <dbReference type="PROSITE" id="PS52029"/>
    </source>
</evidence>
<keyword evidence="8" id="KW-0732">Signal</keyword>
<dbReference type="InterPro" id="IPR050979">
    <property type="entry name" value="LD-transpeptidase"/>
</dbReference>
<dbReference type="Pfam" id="PF03734">
    <property type="entry name" value="YkuD"/>
    <property type="match status" value="1"/>
</dbReference>
<feature type="compositionally biased region" description="Basic and acidic residues" evidence="7">
    <location>
        <begin position="221"/>
        <end position="234"/>
    </location>
</feature>
<dbReference type="SUPFAM" id="SSF47090">
    <property type="entry name" value="PGBD-like"/>
    <property type="match status" value="2"/>
</dbReference>
<dbReference type="UniPathway" id="UPA00219"/>
<dbReference type="Pfam" id="PF01471">
    <property type="entry name" value="PG_binding_1"/>
    <property type="match status" value="2"/>
</dbReference>
<evidence type="ECO:0000256" key="8">
    <source>
        <dbReference type="SAM" id="SignalP"/>
    </source>
</evidence>
<dbReference type="Proteomes" id="UP000252770">
    <property type="component" value="Unassembled WGS sequence"/>
</dbReference>
<proteinExistence type="predicted"/>
<keyword evidence="2" id="KW-0808">Transferase</keyword>
<evidence type="ECO:0000256" key="5">
    <source>
        <dbReference type="ARBA" id="ARBA00023316"/>
    </source>
</evidence>
<feature type="active site" description="Proton donor/acceptor" evidence="6">
    <location>
        <position position="333"/>
    </location>
</feature>
<organism evidence="10 11">
    <name type="scientific">Desertihabitans brevis</name>
    <dbReference type="NCBI Taxonomy" id="2268447"/>
    <lineage>
        <taxon>Bacteria</taxon>
        <taxon>Bacillati</taxon>
        <taxon>Actinomycetota</taxon>
        <taxon>Actinomycetes</taxon>
        <taxon>Propionibacteriales</taxon>
        <taxon>Propionibacteriaceae</taxon>
        <taxon>Desertihabitans</taxon>
    </lineage>
</organism>
<dbReference type="GO" id="GO:0018104">
    <property type="term" value="P:peptidoglycan-protein cross-linking"/>
    <property type="evidence" value="ECO:0007669"/>
    <property type="project" value="TreeGrafter"/>
</dbReference>
<gene>
    <name evidence="10" type="ORF">DT076_17895</name>
</gene>
<comment type="caution">
    <text evidence="10">The sequence shown here is derived from an EMBL/GenBank/DDBJ whole genome shotgun (WGS) entry which is preliminary data.</text>
</comment>
<dbReference type="InterPro" id="IPR036366">
    <property type="entry name" value="PGBDSf"/>
</dbReference>
<keyword evidence="11" id="KW-1185">Reference proteome</keyword>
<feature type="region of interest" description="Disordered" evidence="7">
    <location>
        <begin position="206"/>
        <end position="253"/>
    </location>
</feature>
<dbReference type="SUPFAM" id="SSF141523">
    <property type="entry name" value="L,D-transpeptidase catalytic domain-like"/>
    <property type="match status" value="1"/>
</dbReference>
<dbReference type="InterPro" id="IPR005490">
    <property type="entry name" value="LD_TPept_cat_dom"/>
</dbReference>
<sequence length="376" mass="40480">MLALVAAVLATGLAACAPGVSAAPSPSSAPATPVVRSSSPTPSHPTPSPAPTPTPSATPSPTPTPTPTAKPVLSPGDTGDKVRELQSRLKQIEWFSGKITDTYGDSTRAAVDGFQDKRELEVTGVVDELTWAALVDMTRTPTDDEMHNRLTPGPALYEKGSQGEEVREVQARLKQIGWFSGEVTDFYGDATAAAVKGFQEKRELPVTGEVDQRTLTSLEGMTREPTKAELTNEKPKKKKEKEKEDGGSDAEAAGWDDRCLTGRALCISKQTSQMAWIIDGEVQSTFDVRFGSEKTPTREGSFVVGWKSRDHVSTIYDTPMPYAMFFDGGQAVHYSADFAARGYNGASHGCVNVRDKAGIKALFEQVDVYDKVIVYS</sequence>
<dbReference type="GO" id="GO:0008360">
    <property type="term" value="P:regulation of cell shape"/>
    <property type="evidence" value="ECO:0007669"/>
    <property type="project" value="UniProtKB-UniRule"/>
</dbReference>
<evidence type="ECO:0000256" key="6">
    <source>
        <dbReference type="PROSITE-ProRule" id="PRU01373"/>
    </source>
</evidence>
<keyword evidence="5 6" id="KW-0961">Cell wall biogenesis/degradation</keyword>
<feature type="signal peptide" evidence="8">
    <location>
        <begin position="1"/>
        <end position="22"/>
    </location>
</feature>
<dbReference type="InterPro" id="IPR038063">
    <property type="entry name" value="Transpep_catalytic_dom"/>
</dbReference>
<dbReference type="InterPro" id="IPR036365">
    <property type="entry name" value="PGBD-like_sf"/>
</dbReference>
<dbReference type="Gene3D" id="1.10.101.10">
    <property type="entry name" value="PGBD-like superfamily/PGBD"/>
    <property type="match status" value="2"/>
</dbReference>
<keyword evidence="3 6" id="KW-0133">Cell shape</keyword>
<reference evidence="10 11" key="1">
    <citation type="submission" date="2018-07" db="EMBL/GenBank/DDBJ databases">
        <title>Desertimonas flava gen. nov. sp. nov.</title>
        <authorList>
            <person name="Liu S."/>
        </authorList>
    </citation>
    <scope>NUCLEOTIDE SEQUENCE [LARGE SCALE GENOMIC DNA]</scope>
    <source>
        <strain evidence="10 11">16Sb5-5</strain>
    </source>
</reference>
<evidence type="ECO:0000256" key="7">
    <source>
        <dbReference type="SAM" id="MobiDB-lite"/>
    </source>
</evidence>
<dbReference type="GO" id="GO:0005576">
    <property type="term" value="C:extracellular region"/>
    <property type="evidence" value="ECO:0007669"/>
    <property type="project" value="TreeGrafter"/>
</dbReference>
<dbReference type="CDD" id="cd16913">
    <property type="entry name" value="YkuD_like"/>
    <property type="match status" value="1"/>
</dbReference>
<name>A0A367YQH0_9ACTN</name>
<evidence type="ECO:0000256" key="3">
    <source>
        <dbReference type="ARBA" id="ARBA00022960"/>
    </source>
</evidence>
<feature type="compositionally biased region" description="Pro residues" evidence="7">
    <location>
        <begin position="42"/>
        <end position="68"/>
    </location>
</feature>
<dbReference type="PANTHER" id="PTHR30582:SF33">
    <property type="entry name" value="EXPORTED PROTEIN"/>
    <property type="match status" value="1"/>
</dbReference>
<protein>
    <submittedName>
        <fullName evidence="10">Peptidoglycan-binding protein</fullName>
    </submittedName>
</protein>
<dbReference type="EMBL" id="QOUI01000014">
    <property type="protein sequence ID" value="RCK68068.1"/>
    <property type="molecule type" value="Genomic_DNA"/>
</dbReference>
<comment type="pathway">
    <text evidence="1 6">Cell wall biogenesis; peptidoglycan biosynthesis.</text>
</comment>
<dbReference type="AlphaFoldDB" id="A0A367YQH0"/>
<dbReference type="Gene3D" id="2.40.440.10">
    <property type="entry name" value="L,D-transpeptidase catalytic domain-like"/>
    <property type="match status" value="1"/>
</dbReference>
<evidence type="ECO:0000256" key="2">
    <source>
        <dbReference type="ARBA" id="ARBA00022679"/>
    </source>
</evidence>
<feature type="domain" description="L,D-TPase catalytic" evidence="9">
    <location>
        <begin position="263"/>
        <end position="375"/>
    </location>
</feature>
<accession>A0A367YQH0</accession>
<evidence type="ECO:0000256" key="1">
    <source>
        <dbReference type="ARBA" id="ARBA00004752"/>
    </source>
</evidence>
<feature type="chain" id="PRO_5016679870" evidence="8">
    <location>
        <begin position="23"/>
        <end position="376"/>
    </location>
</feature>
<dbReference type="InterPro" id="IPR002477">
    <property type="entry name" value="Peptidoglycan-bd-like"/>
</dbReference>
<dbReference type="GO" id="GO:0016740">
    <property type="term" value="F:transferase activity"/>
    <property type="evidence" value="ECO:0007669"/>
    <property type="project" value="UniProtKB-KW"/>
</dbReference>